<dbReference type="Proteomes" id="UP000178597">
    <property type="component" value="Unassembled WGS sequence"/>
</dbReference>
<dbReference type="STRING" id="1802040.A3C28_02875"/>
<feature type="transmembrane region" description="Helical" evidence="1">
    <location>
        <begin position="348"/>
        <end position="366"/>
    </location>
</feature>
<feature type="transmembrane region" description="Helical" evidence="1">
    <location>
        <begin position="213"/>
        <end position="233"/>
    </location>
</feature>
<reference evidence="3 4" key="1">
    <citation type="journal article" date="2016" name="Nat. Commun.">
        <title>Thousands of microbial genomes shed light on interconnected biogeochemical processes in an aquifer system.</title>
        <authorList>
            <person name="Anantharaman K."/>
            <person name="Brown C.T."/>
            <person name="Hug L.A."/>
            <person name="Sharon I."/>
            <person name="Castelle C.J."/>
            <person name="Probst A.J."/>
            <person name="Thomas B.C."/>
            <person name="Singh A."/>
            <person name="Wilkins M.J."/>
            <person name="Karaoz U."/>
            <person name="Brodie E.L."/>
            <person name="Williams K.H."/>
            <person name="Hubbard S.S."/>
            <person name="Banfield J.F."/>
        </authorList>
    </citation>
    <scope>NUCLEOTIDE SEQUENCE [LARGE SCALE GENOMIC DNA]</scope>
</reference>
<gene>
    <name evidence="3" type="ORF">A3C28_02875</name>
</gene>
<evidence type="ECO:0000313" key="4">
    <source>
        <dbReference type="Proteomes" id="UP000178597"/>
    </source>
</evidence>
<proteinExistence type="predicted"/>
<feature type="transmembrane region" description="Helical" evidence="1">
    <location>
        <begin position="179"/>
        <end position="207"/>
    </location>
</feature>
<sequence length="508" mass="59905">MLQLYFLIKRHIFFLAFISFLVSLIFFTYKDFGIAWDEKVFINVGKYYLIDIFNILHLSTNLTAGGFVPTPYHTLGHGAFYDVFIILASFFLPKVDFEAIHLLRALFAVPIFMLVYWIVSRLLSKVYGLIAMIFLLLFPRFYPDIFYNAIDIPTTLFFTLCLAYFIYYAETKQTILKSVFFGFLLAIAINQRLLLFYLPLFNAIFLFMNKKSLRIFLTSQFLILTSFFFFLHLTHPYLLAHPITGLFDIIQSAKQYPWNAAVLFDGQFYQAGVNPLPWYYLAKSMLITIPPYVLFLFVIGNARLFVPLLRRPSKSVNLFHSYLLSLFYIPFILNFILKPTLYDSWRHFMFLTIPIVIIAMFGLDWIFGHWKLVIGIFIFFNLFFVAKKMIELHPYEYLYYNSLVGGLKGAYGKYETDYLGLSYKDAVLWFNKNVNDSKKQYMIFVEGDPLSSTTYFKPNMVLTTDPLNADYIFTFTRWNFHERHPGKTIYSFRKEEIPLIFVKEVQND</sequence>
<evidence type="ECO:0000259" key="2">
    <source>
        <dbReference type="Pfam" id="PF13231"/>
    </source>
</evidence>
<protein>
    <recommendedName>
        <fullName evidence="2">Glycosyltransferase RgtA/B/C/D-like domain-containing protein</fullName>
    </recommendedName>
</protein>
<dbReference type="AlphaFoldDB" id="A0A1F7H5H1"/>
<keyword evidence="1" id="KW-0472">Membrane</keyword>
<accession>A0A1F7H5H1</accession>
<comment type="caution">
    <text evidence="3">The sequence shown here is derived from an EMBL/GenBank/DDBJ whole genome shotgun (WGS) entry which is preliminary data.</text>
</comment>
<dbReference type="InterPro" id="IPR038731">
    <property type="entry name" value="RgtA/B/C-like"/>
</dbReference>
<evidence type="ECO:0000256" key="1">
    <source>
        <dbReference type="SAM" id="Phobius"/>
    </source>
</evidence>
<feature type="transmembrane region" description="Helical" evidence="1">
    <location>
        <begin position="285"/>
        <end position="306"/>
    </location>
</feature>
<feature type="transmembrane region" description="Helical" evidence="1">
    <location>
        <begin position="318"/>
        <end position="336"/>
    </location>
</feature>
<dbReference type="EMBL" id="MFZP01000047">
    <property type="protein sequence ID" value="OGK26348.1"/>
    <property type="molecule type" value="Genomic_DNA"/>
</dbReference>
<feature type="transmembrane region" description="Helical" evidence="1">
    <location>
        <begin position="99"/>
        <end position="119"/>
    </location>
</feature>
<organism evidence="3 4">
    <name type="scientific">Candidatus Roizmanbacteria bacterium RIFCSPHIGHO2_02_FULL_39_9</name>
    <dbReference type="NCBI Taxonomy" id="1802040"/>
    <lineage>
        <taxon>Bacteria</taxon>
        <taxon>Candidatus Roizmaniibacteriota</taxon>
    </lineage>
</organism>
<feature type="domain" description="Glycosyltransferase RgtA/B/C/D-like" evidence="2">
    <location>
        <begin position="85"/>
        <end position="233"/>
    </location>
</feature>
<name>A0A1F7H5H1_9BACT</name>
<feature type="transmembrane region" description="Helical" evidence="1">
    <location>
        <begin position="75"/>
        <end position="93"/>
    </location>
</feature>
<feature type="transmembrane region" description="Helical" evidence="1">
    <location>
        <begin position="372"/>
        <end position="390"/>
    </location>
</feature>
<keyword evidence="1" id="KW-0812">Transmembrane</keyword>
<dbReference type="Pfam" id="PF13231">
    <property type="entry name" value="PMT_2"/>
    <property type="match status" value="1"/>
</dbReference>
<feature type="transmembrane region" description="Helical" evidence="1">
    <location>
        <begin position="148"/>
        <end position="167"/>
    </location>
</feature>
<feature type="transmembrane region" description="Helical" evidence="1">
    <location>
        <begin position="12"/>
        <end position="29"/>
    </location>
</feature>
<keyword evidence="1" id="KW-1133">Transmembrane helix</keyword>
<evidence type="ECO:0000313" key="3">
    <source>
        <dbReference type="EMBL" id="OGK26348.1"/>
    </source>
</evidence>